<dbReference type="PANTHER" id="PTHR33116:SF77">
    <property type="entry name" value="RNA-DIRECTED DNA POLYMERASE"/>
    <property type="match status" value="1"/>
</dbReference>
<gene>
    <name evidence="1" type="ORF">CTI12_AA487360</name>
</gene>
<keyword evidence="2" id="KW-1185">Reference proteome</keyword>
<evidence type="ECO:0000313" key="2">
    <source>
        <dbReference type="Proteomes" id="UP000245207"/>
    </source>
</evidence>
<dbReference type="EMBL" id="PKPP01009256">
    <property type="protein sequence ID" value="PWA48691.1"/>
    <property type="molecule type" value="Genomic_DNA"/>
</dbReference>
<keyword evidence="1" id="KW-0548">Nucleotidyltransferase</keyword>
<keyword evidence="1" id="KW-0808">Transferase</keyword>
<dbReference type="GO" id="GO:0003964">
    <property type="term" value="F:RNA-directed DNA polymerase activity"/>
    <property type="evidence" value="ECO:0007669"/>
    <property type="project" value="UniProtKB-KW"/>
</dbReference>
<keyword evidence="1" id="KW-0695">RNA-directed DNA polymerase</keyword>
<dbReference type="Proteomes" id="UP000245207">
    <property type="component" value="Unassembled WGS sequence"/>
</dbReference>
<reference evidence="1 2" key="1">
    <citation type="journal article" date="2018" name="Mol. Plant">
        <title>The genome of Artemisia annua provides insight into the evolution of Asteraceae family and artemisinin biosynthesis.</title>
        <authorList>
            <person name="Shen Q."/>
            <person name="Zhang L."/>
            <person name="Liao Z."/>
            <person name="Wang S."/>
            <person name="Yan T."/>
            <person name="Shi P."/>
            <person name="Liu M."/>
            <person name="Fu X."/>
            <person name="Pan Q."/>
            <person name="Wang Y."/>
            <person name="Lv Z."/>
            <person name="Lu X."/>
            <person name="Zhang F."/>
            <person name="Jiang W."/>
            <person name="Ma Y."/>
            <person name="Chen M."/>
            <person name="Hao X."/>
            <person name="Li L."/>
            <person name="Tang Y."/>
            <person name="Lv G."/>
            <person name="Zhou Y."/>
            <person name="Sun X."/>
            <person name="Brodelius P.E."/>
            <person name="Rose J.K.C."/>
            <person name="Tang K."/>
        </authorList>
    </citation>
    <scope>NUCLEOTIDE SEQUENCE [LARGE SCALE GENOMIC DNA]</scope>
    <source>
        <strain evidence="2">cv. Huhao1</strain>
        <tissue evidence="1">Leaf</tissue>
    </source>
</reference>
<protein>
    <submittedName>
        <fullName evidence="1">RNA-directed DNA polymerase, eukaryota, Reverse transcriptase zinc-binding domain protein</fullName>
    </submittedName>
</protein>
<dbReference type="PANTHER" id="PTHR33116">
    <property type="entry name" value="REVERSE TRANSCRIPTASE ZINC-BINDING DOMAIN-CONTAINING PROTEIN-RELATED-RELATED"/>
    <property type="match status" value="1"/>
</dbReference>
<dbReference type="AlphaFoldDB" id="A0A2U1LI65"/>
<evidence type="ECO:0000313" key="1">
    <source>
        <dbReference type="EMBL" id="PWA48691.1"/>
    </source>
</evidence>
<dbReference type="OrthoDB" id="1740865at2759"/>
<name>A0A2U1LI65_ARTAN</name>
<comment type="caution">
    <text evidence="1">The sequence shown here is derived from an EMBL/GenBank/DDBJ whole genome shotgun (WGS) entry which is preliminary data.</text>
</comment>
<organism evidence="1 2">
    <name type="scientific">Artemisia annua</name>
    <name type="common">Sweet wormwood</name>
    <dbReference type="NCBI Taxonomy" id="35608"/>
    <lineage>
        <taxon>Eukaryota</taxon>
        <taxon>Viridiplantae</taxon>
        <taxon>Streptophyta</taxon>
        <taxon>Embryophyta</taxon>
        <taxon>Tracheophyta</taxon>
        <taxon>Spermatophyta</taxon>
        <taxon>Magnoliopsida</taxon>
        <taxon>eudicotyledons</taxon>
        <taxon>Gunneridae</taxon>
        <taxon>Pentapetalae</taxon>
        <taxon>asterids</taxon>
        <taxon>campanulids</taxon>
        <taxon>Asterales</taxon>
        <taxon>Asteraceae</taxon>
        <taxon>Asteroideae</taxon>
        <taxon>Anthemideae</taxon>
        <taxon>Artemisiinae</taxon>
        <taxon>Artemisia</taxon>
    </lineage>
</organism>
<sequence>MRLEVRMKRKWIKGYLNSSLVNRSPTQEFKVGKGEATEGGIFNCVHIGNDSLRVLHLQFANNAIFLGEWSYMNLKNLLRILRNEDDWILSTLKCTPGSIPFNYLDLPVGANMSLGCHWSPIIDKVQERLSSWKARCLSISGWPTLVKSVLAEDQKISWVTWKQIIVDRSKGVRGIGSLSTSNLGLLGKWWWRFHTELDALWCQVISFIHGSFGGFNSNRESIKGSNLWINILNDVED</sequence>
<proteinExistence type="predicted"/>
<accession>A0A2U1LI65</accession>